<evidence type="ECO:0000313" key="4">
    <source>
        <dbReference type="Ensembl" id="ENSCCRP00020006209.1"/>
    </source>
</evidence>
<feature type="transmembrane region" description="Helical" evidence="2">
    <location>
        <begin position="120"/>
        <end position="144"/>
    </location>
</feature>
<keyword evidence="2" id="KW-1133">Transmembrane helix</keyword>
<dbReference type="PANTHER" id="PTHR45710">
    <property type="entry name" value="C-TYPE LECTIN DOMAIN-CONTAINING PROTEIN 180"/>
    <property type="match status" value="1"/>
</dbReference>
<keyword evidence="2" id="KW-0812">Transmembrane</keyword>
<dbReference type="InterPro" id="IPR016186">
    <property type="entry name" value="C-type_lectin-like/link_sf"/>
</dbReference>
<dbReference type="AlphaFoldDB" id="A0A8C2GYX9"/>
<protein>
    <submittedName>
        <fullName evidence="4">Si:dkey-26c10.5</fullName>
    </submittedName>
</protein>
<evidence type="ECO:0000256" key="2">
    <source>
        <dbReference type="SAM" id="Phobius"/>
    </source>
</evidence>
<reference evidence="4" key="1">
    <citation type="submission" date="2025-08" db="UniProtKB">
        <authorList>
            <consortium name="Ensembl"/>
        </authorList>
    </citation>
    <scope>IDENTIFICATION</scope>
</reference>
<dbReference type="PROSITE" id="PS50041">
    <property type="entry name" value="C_TYPE_LECTIN_2"/>
    <property type="match status" value="1"/>
</dbReference>
<feature type="domain" description="C-type lectin" evidence="3">
    <location>
        <begin position="193"/>
        <end position="302"/>
    </location>
</feature>
<name>A0A8C2GYX9_CYPCA</name>
<dbReference type="PANTHER" id="PTHR45710:SF28">
    <property type="entry name" value="C-TYPE LECTIN DOMAIN FAMILY 4 MEMBER C ISOFORM 1"/>
    <property type="match status" value="1"/>
</dbReference>
<dbReference type="Proteomes" id="UP000694701">
    <property type="component" value="Unplaced"/>
</dbReference>
<evidence type="ECO:0000256" key="1">
    <source>
        <dbReference type="ARBA" id="ARBA00004401"/>
    </source>
</evidence>
<sequence>MKNDTSTVYRLNIKTAFHTRTQRWYCVTERRHQTSSKAPARGRTPCSALCARCGQVRTRIQKPADYSPAFVELSHNRLRISRNMYVKLCNFGKYTNGKSDPKKLLPDSDPSQDIHRKLRVYRIVSLVLFVICVILLIVVLVLFIKLTGAQPCQKIEQIQRSPPGEECSLEKCHEVYQLPQHLCTECGKGWLRFENTCYFLSQNRFTWQQSRQECQRLGGDLAVITNERVQMYLSRKGSLHYWIGLNHLGTNEWTWINNTVSTVRYWGDISLPGECAILAGNEPPERSWRPSSCSLYLQYICQKM</sequence>
<dbReference type="Gene3D" id="3.10.100.10">
    <property type="entry name" value="Mannose-Binding Protein A, subunit A"/>
    <property type="match status" value="1"/>
</dbReference>
<comment type="subcellular location">
    <subcellularLocation>
        <location evidence="1">Cell membrane</location>
        <topology evidence="1">Single-pass type II membrane protein</topology>
    </subcellularLocation>
</comment>
<accession>A0A8C2GYX9</accession>
<evidence type="ECO:0000259" key="3">
    <source>
        <dbReference type="PROSITE" id="PS50041"/>
    </source>
</evidence>
<organism evidence="4 5">
    <name type="scientific">Cyprinus carpio</name>
    <name type="common">Common carp</name>
    <dbReference type="NCBI Taxonomy" id="7962"/>
    <lineage>
        <taxon>Eukaryota</taxon>
        <taxon>Metazoa</taxon>
        <taxon>Chordata</taxon>
        <taxon>Craniata</taxon>
        <taxon>Vertebrata</taxon>
        <taxon>Euteleostomi</taxon>
        <taxon>Actinopterygii</taxon>
        <taxon>Neopterygii</taxon>
        <taxon>Teleostei</taxon>
        <taxon>Ostariophysi</taxon>
        <taxon>Cypriniformes</taxon>
        <taxon>Cyprinidae</taxon>
        <taxon>Cyprininae</taxon>
        <taxon>Cyprinus</taxon>
    </lineage>
</organism>
<dbReference type="Ensembl" id="ENSCCRT00020007020.1">
    <property type="protein sequence ID" value="ENSCCRP00020006209.1"/>
    <property type="gene ID" value="ENSCCRG00020003488.1"/>
</dbReference>
<dbReference type="InterPro" id="IPR001304">
    <property type="entry name" value="C-type_lectin-like"/>
</dbReference>
<keyword evidence="2" id="KW-0472">Membrane</keyword>
<dbReference type="GO" id="GO:0005886">
    <property type="term" value="C:plasma membrane"/>
    <property type="evidence" value="ECO:0007669"/>
    <property type="project" value="UniProtKB-SubCell"/>
</dbReference>
<proteinExistence type="predicted"/>
<dbReference type="InterPro" id="IPR050828">
    <property type="entry name" value="C-type_lectin/matrix_domain"/>
</dbReference>
<dbReference type="SMART" id="SM00034">
    <property type="entry name" value="CLECT"/>
    <property type="match status" value="1"/>
</dbReference>
<dbReference type="SUPFAM" id="SSF56436">
    <property type="entry name" value="C-type lectin-like"/>
    <property type="match status" value="1"/>
</dbReference>
<evidence type="ECO:0000313" key="5">
    <source>
        <dbReference type="Proteomes" id="UP000694701"/>
    </source>
</evidence>
<dbReference type="InterPro" id="IPR016187">
    <property type="entry name" value="CTDL_fold"/>
</dbReference>
<dbReference type="Pfam" id="PF00059">
    <property type="entry name" value="Lectin_C"/>
    <property type="match status" value="1"/>
</dbReference>